<dbReference type="NCBIfam" id="TIGR00163">
    <property type="entry name" value="PS_decarb"/>
    <property type="match status" value="1"/>
</dbReference>
<comment type="pathway">
    <text evidence="2">Lipid metabolism.</text>
</comment>
<keyword evidence="6" id="KW-0443">Lipid metabolism</keyword>
<evidence type="ECO:0000256" key="1">
    <source>
        <dbReference type="ARBA" id="ARBA00001928"/>
    </source>
</evidence>
<keyword evidence="10" id="KW-0670">Pyruvate</keyword>
<protein>
    <recommendedName>
        <fullName evidence="3">phosphatidylserine decarboxylase</fullName>
        <ecNumber evidence="3">4.1.1.65</ecNumber>
    </recommendedName>
</protein>
<evidence type="ECO:0000256" key="8">
    <source>
        <dbReference type="ARBA" id="ARBA00023239"/>
    </source>
</evidence>
<keyword evidence="9" id="KW-1208">Phospholipid metabolism</keyword>
<evidence type="ECO:0000256" key="11">
    <source>
        <dbReference type="ARBA" id="ARBA00024326"/>
    </source>
</evidence>
<evidence type="ECO:0000256" key="6">
    <source>
        <dbReference type="ARBA" id="ARBA00023098"/>
    </source>
</evidence>
<keyword evidence="5" id="KW-0210">Decarboxylase</keyword>
<evidence type="ECO:0000313" key="13">
    <source>
        <dbReference type="Proteomes" id="UP000007963"/>
    </source>
</evidence>
<dbReference type="PANTHER" id="PTHR10067:SF11">
    <property type="entry name" value="PHOSPHATIDYLSERINE DECARBOXYLASE"/>
    <property type="match status" value="1"/>
</dbReference>
<dbReference type="InterPro" id="IPR033177">
    <property type="entry name" value="PSD-B"/>
</dbReference>
<dbReference type="GeneID" id="4353654"/>
<evidence type="ECO:0000256" key="7">
    <source>
        <dbReference type="ARBA" id="ARBA00023209"/>
    </source>
</evidence>
<dbReference type="OMA" id="KREWSIF"/>
<dbReference type="EMBL" id="CH476607">
    <property type="protein sequence ID" value="EAU30397.1"/>
    <property type="molecule type" value="Genomic_DNA"/>
</dbReference>
<evidence type="ECO:0000313" key="12">
    <source>
        <dbReference type="EMBL" id="EAU30397.1"/>
    </source>
</evidence>
<evidence type="ECO:0000256" key="3">
    <source>
        <dbReference type="ARBA" id="ARBA00012243"/>
    </source>
</evidence>
<dbReference type="Pfam" id="PF02666">
    <property type="entry name" value="PS_Dcarbxylase"/>
    <property type="match status" value="1"/>
</dbReference>
<keyword evidence="4" id="KW-0444">Lipid biosynthesis</keyword>
<organism evidence="12 13">
    <name type="scientific">Aspergillus terreus (strain NIH 2624 / FGSC A1156)</name>
    <dbReference type="NCBI Taxonomy" id="341663"/>
    <lineage>
        <taxon>Eukaryota</taxon>
        <taxon>Fungi</taxon>
        <taxon>Dikarya</taxon>
        <taxon>Ascomycota</taxon>
        <taxon>Pezizomycotina</taxon>
        <taxon>Eurotiomycetes</taxon>
        <taxon>Eurotiomycetidae</taxon>
        <taxon>Eurotiales</taxon>
        <taxon>Aspergillaceae</taxon>
        <taxon>Aspergillus</taxon>
        <taxon>Aspergillus subgen. Circumdati</taxon>
    </lineage>
</organism>
<dbReference type="VEuPathDB" id="FungiDB:ATEG_09260"/>
<evidence type="ECO:0000256" key="5">
    <source>
        <dbReference type="ARBA" id="ARBA00022793"/>
    </source>
</evidence>
<dbReference type="EC" id="4.1.1.65" evidence="3"/>
<dbReference type="UniPathway" id="UPA00558"/>
<sequence length="406" mass="46351">MFILNILHTIADYILSWVKMTGKLIREQQPLMKKMKLILLFNPLMEWLDTTHAMRLYMHNKAIEEGEREATPGSRKRIKEFVDFYHIDMHQFEPSNVEDYPTFEDFFTRAHRPGSRPIYEQHDPSAAVVVADSRVVTYETVAQSKKLWIKGDEFTITNLVADKQVGPRFDDGAVASFRLSPQDYHRYHSPVSGRIKLFRSMPGDYYEVDPFALRSKLDILTRNARDYVVIESEEFGDVLFVAIGASQVGSVKIHEQWQQPGSEIRKGDELGLFQFGGSSIIVAFEKNRIQFDDDLLRLSAQAIAVDVEFLLCNVSSPSVTIYGYSGQSMYYNGFIRTQNMRVGQPEIPGIVIGWFVKIPGQIYTAPRQSESLGYRGDICTAAGQTTGWLNILSVCLDLRINSYIEQ</sequence>
<dbReference type="RefSeq" id="XP_001217882.1">
    <property type="nucleotide sequence ID" value="XM_001217881.1"/>
</dbReference>
<dbReference type="Proteomes" id="UP000007963">
    <property type="component" value="Unassembled WGS sequence"/>
</dbReference>
<dbReference type="HOGENOM" id="CLU_029061_2_0_1"/>
<proteinExistence type="predicted"/>
<name>Q0CAM4_ASPTN</name>
<dbReference type="AlphaFoldDB" id="Q0CAM4"/>
<dbReference type="STRING" id="341663.Q0CAM4"/>
<comment type="pathway">
    <text evidence="11">Phospholipid metabolism; phosphatidylethanolamine biosynthesis.</text>
</comment>
<dbReference type="PANTHER" id="PTHR10067">
    <property type="entry name" value="PHOSPHATIDYLSERINE DECARBOXYLASE"/>
    <property type="match status" value="1"/>
</dbReference>
<dbReference type="GO" id="GO:0006646">
    <property type="term" value="P:phosphatidylethanolamine biosynthetic process"/>
    <property type="evidence" value="ECO:0007669"/>
    <property type="project" value="UniProtKB-UniPathway"/>
</dbReference>
<reference evidence="13" key="1">
    <citation type="submission" date="2005-09" db="EMBL/GenBank/DDBJ databases">
        <title>Annotation of the Aspergillus terreus NIH2624 genome.</title>
        <authorList>
            <person name="Birren B.W."/>
            <person name="Lander E.S."/>
            <person name="Galagan J.E."/>
            <person name="Nusbaum C."/>
            <person name="Devon K."/>
            <person name="Henn M."/>
            <person name="Ma L.-J."/>
            <person name="Jaffe D.B."/>
            <person name="Butler J."/>
            <person name="Alvarez P."/>
            <person name="Gnerre S."/>
            <person name="Grabherr M."/>
            <person name="Kleber M."/>
            <person name="Mauceli E.W."/>
            <person name="Brockman W."/>
            <person name="Rounsley S."/>
            <person name="Young S.K."/>
            <person name="LaButti K."/>
            <person name="Pushparaj V."/>
            <person name="DeCaprio D."/>
            <person name="Crawford M."/>
            <person name="Koehrsen M."/>
            <person name="Engels R."/>
            <person name="Montgomery P."/>
            <person name="Pearson M."/>
            <person name="Howarth C."/>
            <person name="Larson L."/>
            <person name="Luoma S."/>
            <person name="White J."/>
            <person name="Alvarado L."/>
            <person name="Kodira C.D."/>
            <person name="Zeng Q."/>
            <person name="Oleary S."/>
            <person name="Yandava C."/>
            <person name="Denning D.W."/>
            <person name="Nierman W.C."/>
            <person name="Milne T."/>
            <person name="Madden K."/>
        </authorList>
    </citation>
    <scope>NUCLEOTIDE SEQUENCE [LARGE SCALE GENOMIC DNA]</scope>
    <source>
        <strain evidence="13">NIH 2624 / FGSC A1156</strain>
    </source>
</reference>
<dbReference type="InterPro" id="IPR003817">
    <property type="entry name" value="PS_Dcarbxylase"/>
</dbReference>
<evidence type="ECO:0000256" key="10">
    <source>
        <dbReference type="ARBA" id="ARBA00023317"/>
    </source>
</evidence>
<dbReference type="OrthoDB" id="5973539at2759"/>
<accession>Q0CAM4</accession>
<dbReference type="GO" id="GO:0004609">
    <property type="term" value="F:phosphatidylserine decarboxylase activity"/>
    <property type="evidence" value="ECO:0007669"/>
    <property type="project" value="UniProtKB-EC"/>
</dbReference>
<dbReference type="eggNOG" id="KOG2419">
    <property type="taxonomic scope" value="Eukaryota"/>
</dbReference>
<comment type="cofactor">
    <cofactor evidence="1">
        <name>pyruvate</name>
        <dbReference type="ChEBI" id="CHEBI:15361"/>
    </cofactor>
</comment>
<evidence type="ECO:0000256" key="4">
    <source>
        <dbReference type="ARBA" id="ARBA00022516"/>
    </source>
</evidence>
<keyword evidence="8" id="KW-0456">Lyase</keyword>
<gene>
    <name evidence="12" type="ORF">ATEG_09260</name>
</gene>
<evidence type="ECO:0000256" key="9">
    <source>
        <dbReference type="ARBA" id="ARBA00023264"/>
    </source>
</evidence>
<evidence type="ECO:0000256" key="2">
    <source>
        <dbReference type="ARBA" id="ARBA00005189"/>
    </source>
</evidence>
<keyword evidence="7" id="KW-0594">Phospholipid biosynthesis</keyword>